<name>M2YLN9_DOTSN</name>
<organism evidence="2 3">
    <name type="scientific">Dothistroma septosporum (strain NZE10 / CBS 128990)</name>
    <name type="common">Red band needle blight fungus</name>
    <name type="synonym">Mycosphaerella pini</name>
    <dbReference type="NCBI Taxonomy" id="675120"/>
    <lineage>
        <taxon>Eukaryota</taxon>
        <taxon>Fungi</taxon>
        <taxon>Dikarya</taxon>
        <taxon>Ascomycota</taxon>
        <taxon>Pezizomycotina</taxon>
        <taxon>Dothideomycetes</taxon>
        <taxon>Dothideomycetidae</taxon>
        <taxon>Mycosphaerellales</taxon>
        <taxon>Mycosphaerellaceae</taxon>
        <taxon>Dothistroma</taxon>
    </lineage>
</organism>
<evidence type="ECO:0000313" key="2">
    <source>
        <dbReference type="EMBL" id="EME42916.1"/>
    </source>
</evidence>
<reference evidence="3" key="1">
    <citation type="journal article" date="2012" name="PLoS Genet.">
        <title>The genomes of the fungal plant pathogens Cladosporium fulvum and Dothistroma septosporum reveal adaptation to different hosts and lifestyles but also signatures of common ancestry.</title>
        <authorList>
            <person name="de Wit P.J.G.M."/>
            <person name="van der Burgt A."/>
            <person name="Oekmen B."/>
            <person name="Stergiopoulos I."/>
            <person name="Abd-Elsalam K.A."/>
            <person name="Aerts A.L."/>
            <person name="Bahkali A.H."/>
            <person name="Beenen H.G."/>
            <person name="Chettri P."/>
            <person name="Cox M.P."/>
            <person name="Datema E."/>
            <person name="de Vries R.P."/>
            <person name="Dhillon B."/>
            <person name="Ganley A.R."/>
            <person name="Griffiths S.A."/>
            <person name="Guo Y."/>
            <person name="Hamelin R.C."/>
            <person name="Henrissat B."/>
            <person name="Kabir M.S."/>
            <person name="Jashni M.K."/>
            <person name="Kema G."/>
            <person name="Klaubauf S."/>
            <person name="Lapidus A."/>
            <person name="Levasseur A."/>
            <person name="Lindquist E."/>
            <person name="Mehrabi R."/>
            <person name="Ohm R.A."/>
            <person name="Owen T.J."/>
            <person name="Salamov A."/>
            <person name="Schwelm A."/>
            <person name="Schijlen E."/>
            <person name="Sun H."/>
            <person name="van den Burg H.A."/>
            <person name="van Ham R.C.H.J."/>
            <person name="Zhang S."/>
            <person name="Goodwin S.B."/>
            <person name="Grigoriev I.V."/>
            <person name="Collemare J."/>
            <person name="Bradshaw R.E."/>
        </authorList>
    </citation>
    <scope>NUCLEOTIDE SEQUENCE [LARGE SCALE GENOMIC DNA]</scope>
    <source>
        <strain evidence="3">NZE10 / CBS 128990</strain>
    </source>
</reference>
<dbReference type="EMBL" id="KB446540">
    <property type="protein sequence ID" value="EME42916.1"/>
    <property type="molecule type" value="Genomic_DNA"/>
</dbReference>
<proteinExistence type="predicted"/>
<keyword evidence="3" id="KW-1185">Reference proteome</keyword>
<feature type="region of interest" description="Disordered" evidence="1">
    <location>
        <begin position="217"/>
        <end position="246"/>
    </location>
</feature>
<dbReference type="Proteomes" id="UP000016933">
    <property type="component" value="Unassembled WGS sequence"/>
</dbReference>
<reference evidence="2 3" key="2">
    <citation type="journal article" date="2012" name="PLoS Pathog.">
        <title>Diverse lifestyles and strategies of plant pathogenesis encoded in the genomes of eighteen Dothideomycetes fungi.</title>
        <authorList>
            <person name="Ohm R.A."/>
            <person name="Feau N."/>
            <person name="Henrissat B."/>
            <person name="Schoch C.L."/>
            <person name="Horwitz B.A."/>
            <person name="Barry K.W."/>
            <person name="Condon B.J."/>
            <person name="Copeland A.C."/>
            <person name="Dhillon B."/>
            <person name="Glaser F."/>
            <person name="Hesse C.N."/>
            <person name="Kosti I."/>
            <person name="LaButti K."/>
            <person name="Lindquist E.A."/>
            <person name="Lucas S."/>
            <person name="Salamov A.A."/>
            <person name="Bradshaw R.E."/>
            <person name="Ciuffetti L."/>
            <person name="Hamelin R.C."/>
            <person name="Kema G.H.J."/>
            <person name="Lawrence C."/>
            <person name="Scott J.A."/>
            <person name="Spatafora J.W."/>
            <person name="Turgeon B.G."/>
            <person name="de Wit P.J.G.M."/>
            <person name="Zhong S."/>
            <person name="Goodwin S.B."/>
            <person name="Grigoriev I.V."/>
        </authorList>
    </citation>
    <scope>NUCLEOTIDE SEQUENCE [LARGE SCALE GENOMIC DNA]</scope>
    <source>
        <strain evidence="3">NZE10 / CBS 128990</strain>
    </source>
</reference>
<dbReference type="AlphaFoldDB" id="M2YLN9"/>
<feature type="compositionally biased region" description="Basic and acidic residues" evidence="1">
    <location>
        <begin position="127"/>
        <end position="146"/>
    </location>
</feature>
<feature type="compositionally biased region" description="Polar residues" evidence="1">
    <location>
        <begin position="217"/>
        <end position="227"/>
    </location>
</feature>
<evidence type="ECO:0000313" key="3">
    <source>
        <dbReference type="Proteomes" id="UP000016933"/>
    </source>
</evidence>
<feature type="region of interest" description="Disordered" evidence="1">
    <location>
        <begin position="107"/>
        <end position="179"/>
    </location>
</feature>
<accession>M2YLN9</accession>
<protein>
    <submittedName>
        <fullName evidence="2">Uncharacterized protein</fullName>
    </submittedName>
</protein>
<feature type="compositionally biased region" description="Polar residues" evidence="1">
    <location>
        <begin position="160"/>
        <end position="172"/>
    </location>
</feature>
<evidence type="ECO:0000256" key="1">
    <source>
        <dbReference type="SAM" id="MobiDB-lite"/>
    </source>
</evidence>
<dbReference type="HOGENOM" id="CLU_1026817_0_0_1"/>
<sequence>MPAPFGKSTACGDMKYSSVRPVAQSGCVAVLIDIGELSCLDSRDACGPPLSLPFSSEPHLMPLETLDPSWGFSRRVQRRDFELWNTTAPPQVIASPVGEALNAHDELQATPSGGYRRLEASPTRNGPESRVEDLVNHEDVPVHGEDSGTTAGPYIDELSKSTPQNEVSSGLSRNDDNDVVKDPDVVVTISATELAETAQSDEAPVPLTTQAHITTLSGDTTASSSARPNLEGSAGPDCMWISDDDNSSNPLNGSGFRPIPKHILIGLMTLH</sequence>
<gene>
    <name evidence="2" type="ORF">DOTSEDRAFT_72379</name>
</gene>